<protein>
    <submittedName>
        <fullName evidence="4">Uncharacterized protein</fullName>
    </submittedName>
</protein>
<dbReference type="STRING" id="37992.A0A4Z0YNQ8"/>
<sequence>MRMEDPEASSDVDRNRIYADIQNSIGFLESNANVRAALMSAGIDPPAAELVLPVLCDSNDQPLRRLAAMHHDKARVLSALAVAGQEEAVAVLIEGFGYDYEDTSMPALWSACGSGRLQVARMLVDRYHASVEGRAGNRMTPLAAAAAGEHTKCSAAVGGGTHILALLWQAGAYVDFVDDDGQTALTHAIDGLHTDAVSGSRDIAKLLIEAQAVNGTPPLVTAARNGHPDIVALLIRAGADVGATNDSGWGVVDCAVAEGRLEVLEVIAAELSPTAPQSLRGPAVRALRIAIETQNSVPVIAAAYHAADDQSESISILTNLISAGADIMARDAAGNSVLFPCKSLRGLQVLTSRPNGMGAL</sequence>
<dbReference type="AlphaFoldDB" id="A0A4Z0YNQ8"/>
<organism evidence="4 5">
    <name type="scientific">Xylaria hypoxylon</name>
    <dbReference type="NCBI Taxonomy" id="37992"/>
    <lineage>
        <taxon>Eukaryota</taxon>
        <taxon>Fungi</taxon>
        <taxon>Dikarya</taxon>
        <taxon>Ascomycota</taxon>
        <taxon>Pezizomycotina</taxon>
        <taxon>Sordariomycetes</taxon>
        <taxon>Xylariomycetidae</taxon>
        <taxon>Xylariales</taxon>
        <taxon>Xylariaceae</taxon>
        <taxon>Xylaria</taxon>
    </lineage>
</organism>
<comment type="caution">
    <text evidence="4">The sequence shown here is derived from an EMBL/GenBank/DDBJ whole genome shotgun (WGS) entry which is preliminary data.</text>
</comment>
<dbReference type="PROSITE" id="PS50297">
    <property type="entry name" value="ANK_REP_REGION"/>
    <property type="match status" value="1"/>
</dbReference>
<reference evidence="4 5" key="1">
    <citation type="submission" date="2019-03" db="EMBL/GenBank/DDBJ databases">
        <title>Draft genome sequence of Xylaria hypoxylon DSM 108379, a ubiquitous saprotrophic-parasitic fungi on hardwood.</title>
        <authorList>
            <person name="Buettner E."/>
            <person name="Leonhardt S."/>
            <person name="Gebauer A.M."/>
            <person name="Liers C."/>
            <person name="Hofrichter M."/>
            <person name="Kellner H."/>
        </authorList>
    </citation>
    <scope>NUCLEOTIDE SEQUENCE [LARGE SCALE GENOMIC DNA]</scope>
    <source>
        <strain evidence="4 5">DSM 108379</strain>
    </source>
</reference>
<dbReference type="OrthoDB" id="194358at2759"/>
<evidence type="ECO:0000313" key="4">
    <source>
        <dbReference type="EMBL" id="TGJ78292.1"/>
    </source>
</evidence>
<accession>A0A4Z0YNQ8</accession>
<evidence type="ECO:0000256" key="2">
    <source>
        <dbReference type="ARBA" id="ARBA00023043"/>
    </source>
</evidence>
<dbReference type="Pfam" id="PF12796">
    <property type="entry name" value="Ank_2"/>
    <property type="match status" value="1"/>
</dbReference>
<dbReference type="Gene3D" id="1.25.40.20">
    <property type="entry name" value="Ankyrin repeat-containing domain"/>
    <property type="match status" value="2"/>
</dbReference>
<keyword evidence="2 3" id="KW-0040">ANK repeat</keyword>
<evidence type="ECO:0000256" key="1">
    <source>
        <dbReference type="ARBA" id="ARBA00022737"/>
    </source>
</evidence>
<keyword evidence="5" id="KW-1185">Reference proteome</keyword>
<dbReference type="Proteomes" id="UP000297716">
    <property type="component" value="Unassembled WGS sequence"/>
</dbReference>
<dbReference type="SUPFAM" id="SSF48403">
    <property type="entry name" value="Ankyrin repeat"/>
    <property type="match status" value="1"/>
</dbReference>
<evidence type="ECO:0000256" key="3">
    <source>
        <dbReference type="PROSITE-ProRule" id="PRU00023"/>
    </source>
</evidence>
<dbReference type="EMBL" id="SKBN01000416">
    <property type="protein sequence ID" value="TGJ78292.1"/>
    <property type="molecule type" value="Genomic_DNA"/>
</dbReference>
<dbReference type="InterPro" id="IPR002110">
    <property type="entry name" value="Ankyrin_rpt"/>
</dbReference>
<keyword evidence="1" id="KW-0677">Repeat</keyword>
<dbReference type="PROSITE" id="PS50088">
    <property type="entry name" value="ANK_REPEAT"/>
    <property type="match status" value="1"/>
</dbReference>
<dbReference type="SMART" id="SM00248">
    <property type="entry name" value="ANK"/>
    <property type="match status" value="4"/>
</dbReference>
<feature type="repeat" description="ANK" evidence="3">
    <location>
        <begin position="214"/>
        <end position="246"/>
    </location>
</feature>
<dbReference type="PANTHER" id="PTHR24198">
    <property type="entry name" value="ANKYRIN REPEAT AND PROTEIN KINASE DOMAIN-CONTAINING PROTEIN"/>
    <property type="match status" value="1"/>
</dbReference>
<dbReference type="PANTHER" id="PTHR24198:SF165">
    <property type="entry name" value="ANKYRIN REPEAT-CONTAINING PROTEIN-RELATED"/>
    <property type="match status" value="1"/>
</dbReference>
<gene>
    <name evidence="4" type="ORF">E0Z10_g10471</name>
</gene>
<proteinExistence type="predicted"/>
<evidence type="ECO:0000313" key="5">
    <source>
        <dbReference type="Proteomes" id="UP000297716"/>
    </source>
</evidence>
<name>A0A4Z0YNQ8_9PEZI</name>
<dbReference type="InterPro" id="IPR036770">
    <property type="entry name" value="Ankyrin_rpt-contain_sf"/>
</dbReference>